<organism evidence="9 10">
    <name type="scientific">Allonocardiopsis opalescens</name>
    <dbReference type="NCBI Taxonomy" id="1144618"/>
    <lineage>
        <taxon>Bacteria</taxon>
        <taxon>Bacillati</taxon>
        <taxon>Actinomycetota</taxon>
        <taxon>Actinomycetes</taxon>
        <taxon>Streptosporangiales</taxon>
        <taxon>Allonocardiopsis</taxon>
    </lineage>
</organism>
<evidence type="ECO:0000259" key="8">
    <source>
        <dbReference type="Pfam" id="PF08125"/>
    </source>
</evidence>
<dbReference type="OrthoDB" id="271711at2"/>
<dbReference type="RefSeq" id="WP_106249843.1">
    <property type="nucleotide sequence ID" value="NZ_PVZC01000007.1"/>
</dbReference>
<comment type="similarity">
    <text evidence="1">Belongs to the mannitol dehydrogenase family.</text>
</comment>
<dbReference type="PRINTS" id="PR00084">
    <property type="entry name" value="MTLDHDRGNASE"/>
</dbReference>
<dbReference type="Proteomes" id="UP000237846">
    <property type="component" value="Unassembled WGS sequence"/>
</dbReference>
<dbReference type="AlphaFoldDB" id="A0A2T0PYF7"/>
<evidence type="ECO:0000313" key="9">
    <source>
        <dbReference type="EMBL" id="PRX96554.1"/>
    </source>
</evidence>
<proteinExistence type="inferred from homology"/>
<dbReference type="InterPro" id="IPR036291">
    <property type="entry name" value="NAD(P)-bd_dom_sf"/>
</dbReference>
<keyword evidence="4" id="KW-0560">Oxidoreductase</keyword>
<keyword evidence="10" id="KW-1185">Reference proteome</keyword>
<sequence length="444" mass="46958">MTPPLSRPNLAAAGRDSAAAPVRIVHFGLGAFHRAHQAWYTQHARDRDQWGIAAFTGRSDRNARLLDAQDGLYTLVRRGAGGDTSEVVTSIVQARPGSDLPALIAAFSRPELAIATITVTERGYRLAWDGGLDREDAGLTADLAGLASEPFGGFAPTTLLGRLLLGLDARRRARLPGIAVVPCDNVPDNGRFLSTGLLQAAAEVDTGLAAWISAEVSFVSTSVDRITPRTTAADVAAVNRDAPFQDAAPVITEPFTDWVLSGDFPAGRPCWEDAGARFTADIEPWERRKLWMLNGAHTMLANGGLALGHETVAGAMGDPRLREMVDALWDEAAAQLPAEVEPPAYAEQLRTRFANPRIEHRLAQIAADSAAKLKLRIIPVAVAERAAGRPAGACAFAVACWAAASVVGDVETAVHALSPVLAADGGFVDAVRRGLDELGRRGAA</sequence>
<dbReference type="Gene3D" id="1.10.1040.10">
    <property type="entry name" value="N-(1-d-carboxylethyl)-l-norvaline Dehydrogenase, domain 2"/>
    <property type="match status" value="1"/>
</dbReference>
<dbReference type="Gene3D" id="3.40.50.720">
    <property type="entry name" value="NAD(P)-binding Rossmann-like Domain"/>
    <property type="match status" value="1"/>
</dbReference>
<dbReference type="Pfam" id="PF01232">
    <property type="entry name" value="Mannitol_dh"/>
    <property type="match status" value="1"/>
</dbReference>
<reference evidence="9 10" key="1">
    <citation type="submission" date="2018-03" db="EMBL/GenBank/DDBJ databases">
        <title>Genomic Encyclopedia of Archaeal and Bacterial Type Strains, Phase II (KMG-II): from individual species to whole genera.</title>
        <authorList>
            <person name="Goeker M."/>
        </authorList>
    </citation>
    <scope>NUCLEOTIDE SEQUENCE [LARGE SCALE GENOMIC DNA]</scope>
    <source>
        <strain evidence="9 10">DSM 45601</strain>
    </source>
</reference>
<dbReference type="InterPro" id="IPR050988">
    <property type="entry name" value="Mannitol_DH/Oxidoreductase"/>
</dbReference>
<accession>A0A2T0PYF7</accession>
<keyword evidence="5" id="KW-0520">NAD</keyword>
<name>A0A2T0PYF7_9ACTN</name>
<dbReference type="SUPFAM" id="SSF48179">
    <property type="entry name" value="6-phosphogluconate dehydrogenase C-terminal domain-like"/>
    <property type="match status" value="1"/>
</dbReference>
<dbReference type="InterPro" id="IPR008927">
    <property type="entry name" value="6-PGluconate_DH-like_C_sf"/>
</dbReference>
<evidence type="ECO:0000256" key="4">
    <source>
        <dbReference type="ARBA" id="ARBA00023002"/>
    </source>
</evidence>
<dbReference type="SUPFAM" id="SSF51735">
    <property type="entry name" value="NAD(P)-binding Rossmann-fold domains"/>
    <property type="match status" value="1"/>
</dbReference>
<dbReference type="InterPro" id="IPR000669">
    <property type="entry name" value="Mannitol_DH"/>
</dbReference>
<dbReference type="InterPro" id="IPR023027">
    <property type="entry name" value="Mannitol_DH_CS"/>
</dbReference>
<dbReference type="PROSITE" id="PS00974">
    <property type="entry name" value="MANNITOL_DHGENASE"/>
    <property type="match status" value="1"/>
</dbReference>
<comment type="catalytic activity">
    <reaction evidence="6">
        <text>D-mannitol 1-phosphate + NAD(+) = beta-D-fructose 6-phosphate + NADH + H(+)</text>
        <dbReference type="Rhea" id="RHEA:19661"/>
        <dbReference type="ChEBI" id="CHEBI:15378"/>
        <dbReference type="ChEBI" id="CHEBI:57540"/>
        <dbReference type="ChEBI" id="CHEBI:57634"/>
        <dbReference type="ChEBI" id="CHEBI:57945"/>
        <dbReference type="ChEBI" id="CHEBI:61381"/>
        <dbReference type="EC" id="1.1.1.17"/>
    </reaction>
</comment>
<evidence type="ECO:0000256" key="1">
    <source>
        <dbReference type="ARBA" id="ARBA00006541"/>
    </source>
</evidence>
<dbReference type="EC" id="1.1.1.17" evidence="2"/>
<evidence type="ECO:0000256" key="2">
    <source>
        <dbReference type="ARBA" id="ARBA00012939"/>
    </source>
</evidence>
<dbReference type="Pfam" id="PF08125">
    <property type="entry name" value="Mannitol_dh_C"/>
    <property type="match status" value="1"/>
</dbReference>
<dbReference type="PANTHER" id="PTHR43362">
    <property type="entry name" value="MANNITOL DEHYDROGENASE DSF1-RELATED"/>
    <property type="match status" value="1"/>
</dbReference>
<feature type="domain" description="Mannitol dehydrogenase N-terminal" evidence="7">
    <location>
        <begin position="23"/>
        <end position="272"/>
    </location>
</feature>
<evidence type="ECO:0000256" key="6">
    <source>
        <dbReference type="ARBA" id="ARBA00048615"/>
    </source>
</evidence>
<evidence type="ECO:0000256" key="3">
    <source>
        <dbReference type="ARBA" id="ARBA00016219"/>
    </source>
</evidence>
<protein>
    <recommendedName>
        <fullName evidence="3">Mannitol-1-phosphate 5-dehydrogenase</fullName>
        <ecNumber evidence="2">1.1.1.17</ecNumber>
    </recommendedName>
</protein>
<evidence type="ECO:0000256" key="5">
    <source>
        <dbReference type="ARBA" id="ARBA00023027"/>
    </source>
</evidence>
<feature type="domain" description="Mannitol dehydrogenase C-terminal" evidence="8">
    <location>
        <begin position="281"/>
        <end position="402"/>
    </location>
</feature>
<dbReference type="GO" id="GO:0008926">
    <property type="term" value="F:mannitol-1-phosphate 5-dehydrogenase activity"/>
    <property type="evidence" value="ECO:0007669"/>
    <property type="project" value="UniProtKB-EC"/>
</dbReference>
<gene>
    <name evidence="9" type="ORF">CLV72_10777</name>
</gene>
<evidence type="ECO:0000313" key="10">
    <source>
        <dbReference type="Proteomes" id="UP000237846"/>
    </source>
</evidence>
<comment type="caution">
    <text evidence="9">The sequence shown here is derived from an EMBL/GenBank/DDBJ whole genome shotgun (WGS) entry which is preliminary data.</text>
</comment>
<evidence type="ECO:0000259" key="7">
    <source>
        <dbReference type="Pfam" id="PF01232"/>
    </source>
</evidence>
<dbReference type="EMBL" id="PVZC01000007">
    <property type="protein sequence ID" value="PRX96554.1"/>
    <property type="molecule type" value="Genomic_DNA"/>
</dbReference>
<dbReference type="InterPro" id="IPR013131">
    <property type="entry name" value="Mannitol_DH_N"/>
</dbReference>
<dbReference type="PANTHER" id="PTHR43362:SF1">
    <property type="entry name" value="MANNITOL DEHYDROGENASE 2-RELATED"/>
    <property type="match status" value="1"/>
</dbReference>
<dbReference type="GO" id="GO:0019594">
    <property type="term" value="P:mannitol metabolic process"/>
    <property type="evidence" value="ECO:0007669"/>
    <property type="project" value="InterPro"/>
</dbReference>
<dbReference type="InterPro" id="IPR013328">
    <property type="entry name" value="6PGD_dom2"/>
</dbReference>
<dbReference type="InterPro" id="IPR013118">
    <property type="entry name" value="Mannitol_DH_C"/>
</dbReference>